<evidence type="ECO:0000256" key="2">
    <source>
        <dbReference type="SAM" id="Phobius"/>
    </source>
</evidence>
<feature type="transmembrane region" description="Helical" evidence="2">
    <location>
        <begin position="174"/>
        <end position="192"/>
    </location>
</feature>
<evidence type="ECO:0000313" key="3">
    <source>
        <dbReference type="EMBL" id="MBG0738270.1"/>
    </source>
</evidence>
<feature type="transmembrane region" description="Helical" evidence="2">
    <location>
        <begin position="51"/>
        <end position="77"/>
    </location>
</feature>
<feature type="compositionally biased region" description="Polar residues" evidence="1">
    <location>
        <begin position="1"/>
        <end position="10"/>
    </location>
</feature>
<dbReference type="Proteomes" id="UP000655366">
    <property type="component" value="Unassembled WGS sequence"/>
</dbReference>
<dbReference type="EMBL" id="JADNYM010000002">
    <property type="protein sequence ID" value="MBG0738270.1"/>
    <property type="molecule type" value="Genomic_DNA"/>
</dbReference>
<keyword evidence="2" id="KW-1133">Transmembrane helix</keyword>
<gene>
    <name evidence="3" type="ORF">IV500_02335</name>
</gene>
<name>A0A931CKR1_9MICC</name>
<keyword evidence="4" id="KW-1185">Reference proteome</keyword>
<keyword evidence="2" id="KW-0812">Transmembrane</keyword>
<comment type="caution">
    <text evidence="3">The sequence shown here is derived from an EMBL/GenBank/DDBJ whole genome shotgun (WGS) entry which is preliminary data.</text>
</comment>
<feature type="transmembrane region" description="Helical" evidence="2">
    <location>
        <begin position="133"/>
        <end position="154"/>
    </location>
</feature>
<feature type="transmembrane region" description="Helical" evidence="2">
    <location>
        <begin position="97"/>
        <end position="121"/>
    </location>
</feature>
<keyword evidence="2" id="KW-0472">Membrane</keyword>
<organism evidence="3 4">
    <name type="scientific">Arthrobacter terrae</name>
    <dbReference type="NCBI Taxonomy" id="2935737"/>
    <lineage>
        <taxon>Bacteria</taxon>
        <taxon>Bacillati</taxon>
        <taxon>Actinomycetota</taxon>
        <taxon>Actinomycetes</taxon>
        <taxon>Micrococcales</taxon>
        <taxon>Micrococcaceae</taxon>
        <taxon>Arthrobacter</taxon>
    </lineage>
</organism>
<feature type="compositionally biased region" description="Basic and acidic residues" evidence="1">
    <location>
        <begin position="26"/>
        <end position="37"/>
    </location>
</feature>
<dbReference type="AlphaFoldDB" id="A0A931CKR1"/>
<accession>A0A931CKR1</accession>
<protein>
    <submittedName>
        <fullName evidence="3">Uncharacterized protein</fullName>
    </submittedName>
</protein>
<reference evidence="3 4" key="1">
    <citation type="submission" date="2020-11" db="EMBL/GenBank/DDBJ databases">
        <title>Arthrobacter antarcticus sp. nov., isolated from Antarctic Soil.</title>
        <authorList>
            <person name="Li J."/>
        </authorList>
    </citation>
    <scope>NUCLEOTIDE SEQUENCE [LARGE SCALE GENOMIC DNA]</scope>
    <source>
        <strain evidence="3 4">Z1-20</strain>
    </source>
</reference>
<feature type="region of interest" description="Disordered" evidence="1">
    <location>
        <begin position="1"/>
        <end position="37"/>
    </location>
</feature>
<evidence type="ECO:0000256" key="1">
    <source>
        <dbReference type="SAM" id="MobiDB-lite"/>
    </source>
</evidence>
<dbReference type="RefSeq" id="WP_196395193.1">
    <property type="nucleotide sequence ID" value="NZ_JADNYM010000002.1"/>
</dbReference>
<sequence length="200" mass="20756">MSTSSGSAPQDGTDDRVRPHAGVRNEPGRDRESVVGREKEKYGGIKIGSAFFGWLTATGTAVLLTTFLAAAGTVVALATHTNPATVTNGAGQNPQTVGLAGIIVLLVILFIAYYCGGYVAGRMARFNGMKQGLFVWLWAVVIAIIVAIVSAVAGSRFNIQAQLNSFPRIPINEGTMTTAGIIAALVAAAEFVKVDEASGS</sequence>
<proteinExistence type="predicted"/>
<evidence type="ECO:0000313" key="4">
    <source>
        <dbReference type="Proteomes" id="UP000655366"/>
    </source>
</evidence>